<dbReference type="Pfam" id="PF07591">
    <property type="entry name" value="PT-HINT"/>
    <property type="match status" value="1"/>
</dbReference>
<dbReference type="RefSeq" id="WP_217281867.1">
    <property type="nucleotide sequence ID" value="NZ_JAAATY010000079.1"/>
</dbReference>
<feature type="domain" description="Hint" evidence="2">
    <location>
        <begin position="373"/>
        <end position="466"/>
    </location>
</feature>
<dbReference type="SMART" id="SM00306">
    <property type="entry name" value="HintN"/>
    <property type="match status" value="1"/>
</dbReference>
<dbReference type="Proteomes" id="UP000763557">
    <property type="component" value="Unassembled WGS sequence"/>
</dbReference>
<evidence type="ECO:0000313" key="4">
    <source>
        <dbReference type="Proteomes" id="UP000763557"/>
    </source>
</evidence>
<comment type="caution">
    <text evidence="3">The sequence shown here is derived from an EMBL/GenBank/DDBJ whole genome shotgun (WGS) entry which is preliminary data.</text>
</comment>
<proteinExistence type="predicted"/>
<gene>
    <name evidence="3" type="ORF">GC106_87470</name>
</gene>
<sequence>ASSQAITQPANTAITVVAPFTGQDIDADFVVRVAEQARAVGAEQAAAAERRAAEALDAARLAQEAADRAAAEVKPAYDAAAAAAKSSAAAARSAADAQKAAADAAADGAAARAAAARANQADAQAREDARIARNAANTAAHDAALAGRSAAAAEHDAAAARSAATKAEADAAAARGAADRAETDATAAAAAADSAQQHADNAAEAAKNAYNAAVEAGKAADRAEEAARKAEEERRRQQAGSIDEGAAGLSEDERDMLRYQGGDELIEQYERAMADANKGVIDFIKEHGGQVLLELIGEPEAKKCFGEGDVISCLWTVVNVGSLLLLIAKIPAVAAAITKIAGGLAKFLEGAAAGKGLLNRLRNGLADIKRIPCNCFPAGTPVAVANGSKPIEQIAVGDHVWARQISTGRSQLRRVEGLFNKHATEMLTISVGENVHVTPQHPFWVVGKGWVDAGKVAVGDQFQSLSGGKPVVEAVTVQPVVTTVYNFEVEGDHNYYITKAQLLVHNCDVKSLIKNDSFLVKAAEKAGSDQKVQKELDELIGKFMSGNKNPGLGTSPLPGTGLSYLRGRDGGRVFFRINSEGAMEVVAKASKANEDQVIARLKELYGK</sequence>
<accession>A0ABX2FJI6</accession>
<name>A0ABX2FJI6_9PSEU</name>
<dbReference type="PROSITE" id="PS50818">
    <property type="entry name" value="INTEIN_C_TER"/>
    <property type="match status" value="1"/>
</dbReference>
<evidence type="ECO:0000256" key="1">
    <source>
        <dbReference type="SAM" id="MobiDB-lite"/>
    </source>
</evidence>
<feature type="region of interest" description="Disordered" evidence="1">
    <location>
        <begin position="221"/>
        <end position="247"/>
    </location>
</feature>
<organism evidence="3 4">
    <name type="scientific">Kibdelosporangium persicum</name>
    <dbReference type="NCBI Taxonomy" id="2698649"/>
    <lineage>
        <taxon>Bacteria</taxon>
        <taxon>Bacillati</taxon>
        <taxon>Actinomycetota</taxon>
        <taxon>Actinomycetes</taxon>
        <taxon>Pseudonocardiales</taxon>
        <taxon>Pseudonocardiaceae</taxon>
        <taxon>Kibdelosporangium</taxon>
    </lineage>
</organism>
<dbReference type="NCBIfam" id="TIGR01443">
    <property type="entry name" value="intein_Cterm"/>
    <property type="match status" value="1"/>
</dbReference>
<dbReference type="InterPro" id="IPR006141">
    <property type="entry name" value="Intein_N"/>
</dbReference>
<dbReference type="InterPro" id="IPR030934">
    <property type="entry name" value="Intein_C"/>
</dbReference>
<protein>
    <recommendedName>
        <fullName evidence="2">Hint domain-containing protein</fullName>
    </recommendedName>
</protein>
<evidence type="ECO:0000259" key="2">
    <source>
        <dbReference type="SMART" id="SM00306"/>
    </source>
</evidence>
<reference evidence="3 4" key="1">
    <citation type="submission" date="2020-01" db="EMBL/GenBank/DDBJ databases">
        <title>Kibdelosporangium persica a novel Actinomycetes from a hot desert in Iran.</title>
        <authorList>
            <person name="Safaei N."/>
            <person name="Zaburannyi N."/>
            <person name="Mueller R."/>
            <person name="Wink J."/>
        </authorList>
    </citation>
    <scope>NUCLEOTIDE SEQUENCE [LARGE SCALE GENOMIC DNA]</scope>
    <source>
        <strain evidence="3 4">4NS15</strain>
    </source>
</reference>
<dbReference type="CDD" id="cd00081">
    <property type="entry name" value="Hint"/>
    <property type="match status" value="1"/>
</dbReference>
<feature type="compositionally biased region" description="Basic and acidic residues" evidence="1">
    <location>
        <begin position="221"/>
        <end position="236"/>
    </location>
</feature>
<feature type="non-terminal residue" evidence="3">
    <location>
        <position position="1"/>
    </location>
</feature>
<dbReference type="PROSITE" id="PS50817">
    <property type="entry name" value="INTEIN_N_TER"/>
    <property type="match status" value="1"/>
</dbReference>
<dbReference type="EMBL" id="JAAATY010000079">
    <property type="protein sequence ID" value="NRN71467.1"/>
    <property type="molecule type" value="Genomic_DNA"/>
</dbReference>
<keyword evidence="4" id="KW-1185">Reference proteome</keyword>
<evidence type="ECO:0000313" key="3">
    <source>
        <dbReference type="EMBL" id="NRN71467.1"/>
    </source>
</evidence>
<dbReference type="InterPro" id="IPR003587">
    <property type="entry name" value="Hint_dom_N"/>
</dbReference>